<dbReference type="PANTHER" id="PTHR11060">
    <property type="entry name" value="PROTEIN MEMO1"/>
    <property type="match status" value="1"/>
</dbReference>
<dbReference type="OrthoDB" id="9782820at2"/>
<dbReference type="NCBIfam" id="TIGR04336">
    <property type="entry name" value="AmmeMemoSam_B"/>
    <property type="match status" value="1"/>
</dbReference>
<evidence type="ECO:0000313" key="4">
    <source>
        <dbReference type="Proteomes" id="UP000320496"/>
    </source>
</evidence>
<evidence type="ECO:0000256" key="1">
    <source>
        <dbReference type="ARBA" id="ARBA00006315"/>
    </source>
</evidence>
<organism evidence="3 4">
    <name type="scientific">Maioricimonas rarisocia</name>
    <dbReference type="NCBI Taxonomy" id="2528026"/>
    <lineage>
        <taxon>Bacteria</taxon>
        <taxon>Pseudomonadati</taxon>
        <taxon>Planctomycetota</taxon>
        <taxon>Planctomycetia</taxon>
        <taxon>Planctomycetales</taxon>
        <taxon>Planctomycetaceae</taxon>
        <taxon>Maioricimonas</taxon>
    </lineage>
</organism>
<dbReference type="AlphaFoldDB" id="A0A517ZBB7"/>
<keyword evidence="4" id="KW-1185">Reference proteome</keyword>
<accession>A0A517ZBB7</accession>
<evidence type="ECO:0000256" key="2">
    <source>
        <dbReference type="HAMAP-Rule" id="MF_00055"/>
    </source>
</evidence>
<dbReference type="InterPro" id="IPR002737">
    <property type="entry name" value="MEMO1_fam"/>
</dbReference>
<name>A0A517ZBB7_9PLAN</name>
<dbReference type="Proteomes" id="UP000320496">
    <property type="component" value="Chromosome"/>
</dbReference>
<dbReference type="Gene3D" id="3.40.830.10">
    <property type="entry name" value="LigB-like"/>
    <property type="match status" value="1"/>
</dbReference>
<dbReference type="HAMAP" id="MF_00055">
    <property type="entry name" value="MEMO1"/>
    <property type="match status" value="1"/>
</dbReference>
<dbReference type="KEGG" id="mri:Mal4_41330"/>
<dbReference type="PANTHER" id="PTHR11060:SF0">
    <property type="entry name" value="PROTEIN MEMO1"/>
    <property type="match status" value="1"/>
</dbReference>
<dbReference type="Pfam" id="PF01875">
    <property type="entry name" value="Memo"/>
    <property type="match status" value="1"/>
</dbReference>
<dbReference type="CDD" id="cd07361">
    <property type="entry name" value="MEMO_like"/>
    <property type="match status" value="1"/>
</dbReference>
<evidence type="ECO:0000313" key="3">
    <source>
        <dbReference type="EMBL" id="QDU39786.1"/>
    </source>
</evidence>
<gene>
    <name evidence="3" type="ORF">Mal4_41330</name>
</gene>
<dbReference type="EMBL" id="CP036275">
    <property type="protein sequence ID" value="QDU39786.1"/>
    <property type="molecule type" value="Genomic_DNA"/>
</dbReference>
<comment type="similarity">
    <text evidence="1 2">Belongs to the MEMO1 family.</text>
</comment>
<protein>
    <recommendedName>
        <fullName evidence="2">MEMO1 family protein Mal4_41330</fullName>
    </recommendedName>
</protein>
<proteinExistence type="inferred from homology"/>
<dbReference type="RefSeq" id="WP_145370935.1">
    <property type="nucleotide sequence ID" value="NZ_CP036275.1"/>
</dbReference>
<sequence length="262" mass="28436">MCVRQPAVAGQFYPASAGELLWTIERLLDNADGTDWEAPPKALIVPHAGYVFSGPVAASGYRQLQPFRNIYRRVILLGPSHHVAFNGLAASSADYFETPLGEIPVDTGTIGRLLEEEDVAVIDAAHIQEHSLEVHLPFLQVVVDKFTIVPLTVGRCTRHRIATLLEAVWGGPETLIVISSDLSHYHPDNEARMLDADTSRMIEQLDAEPLTGERACGCAGIGGLIELARVHGLHIDTVDLRNSGQIVGRPGHVVGYGAYICH</sequence>
<reference evidence="3 4" key="1">
    <citation type="submission" date="2019-02" db="EMBL/GenBank/DDBJ databases">
        <title>Deep-cultivation of Planctomycetes and their phenomic and genomic characterization uncovers novel biology.</title>
        <authorList>
            <person name="Wiegand S."/>
            <person name="Jogler M."/>
            <person name="Boedeker C."/>
            <person name="Pinto D."/>
            <person name="Vollmers J."/>
            <person name="Rivas-Marin E."/>
            <person name="Kohn T."/>
            <person name="Peeters S.H."/>
            <person name="Heuer A."/>
            <person name="Rast P."/>
            <person name="Oberbeckmann S."/>
            <person name="Bunk B."/>
            <person name="Jeske O."/>
            <person name="Meyerdierks A."/>
            <person name="Storesund J.E."/>
            <person name="Kallscheuer N."/>
            <person name="Luecker S."/>
            <person name="Lage O.M."/>
            <person name="Pohl T."/>
            <person name="Merkel B.J."/>
            <person name="Hornburger P."/>
            <person name="Mueller R.-W."/>
            <person name="Bruemmer F."/>
            <person name="Labrenz M."/>
            <person name="Spormann A.M."/>
            <person name="Op den Camp H."/>
            <person name="Overmann J."/>
            <person name="Amann R."/>
            <person name="Jetten M.S.M."/>
            <person name="Mascher T."/>
            <person name="Medema M.H."/>
            <person name="Devos D.P."/>
            <person name="Kaster A.-K."/>
            <person name="Ovreas L."/>
            <person name="Rohde M."/>
            <person name="Galperin M.Y."/>
            <person name="Jogler C."/>
        </authorList>
    </citation>
    <scope>NUCLEOTIDE SEQUENCE [LARGE SCALE GENOMIC DNA]</scope>
    <source>
        <strain evidence="3 4">Mal4</strain>
    </source>
</reference>